<dbReference type="InterPro" id="IPR036352">
    <property type="entry name" value="Semap_dom_sf"/>
</dbReference>
<evidence type="ECO:0000313" key="5">
    <source>
        <dbReference type="Proteomes" id="UP000887575"/>
    </source>
</evidence>
<dbReference type="Proteomes" id="UP000887575">
    <property type="component" value="Unassembled WGS sequence"/>
</dbReference>
<dbReference type="InterPro" id="IPR001627">
    <property type="entry name" value="Semap_dom"/>
</dbReference>
<dbReference type="Gene3D" id="2.130.10.10">
    <property type="entry name" value="YVTN repeat-like/Quinoprotein amine dehydrogenase"/>
    <property type="match status" value="1"/>
</dbReference>
<dbReference type="SUPFAM" id="SSF48726">
    <property type="entry name" value="Immunoglobulin"/>
    <property type="match status" value="1"/>
</dbReference>
<dbReference type="SMART" id="SM00630">
    <property type="entry name" value="Sema"/>
    <property type="match status" value="1"/>
</dbReference>
<dbReference type="GO" id="GO:0030335">
    <property type="term" value="P:positive regulation of cell migration"/>
    <property type="evidence" value="ECO:0007669"/>
    <property type="project" value="TreeGrafter"/>
</dbReference>
<dbReference type="GO" id="GO:0007411">
    <property type="term" value="P:axon guidance"/>
    <property type="evidence" value="ECO:0007669"/>
    <property type="project" value="TreeGrafter"/>
</dbReference>
<protein>
    <recommendedName>
        <fullName evidence="4">Sema domain-containing protein</fullName>
    </recommendedName>
</protein>
<dbReference type="SUPFAM" id="SSF101912">
    <property type="entry name" value="Sema domain"/>
    <property type="match status" value="1"/>
</dbReference>
<dbReference type="GO" id="GO:0071526">
    <property type="term" value="P:semaphorin-plexin signaling pathway"/>
    <property type="evidence" value="ECO:0007669"/>
    <property type="project" value="TreeGrafter"/>
</dbReference>
<sequence length="663" mass="75475">MKLILLLLIFTITQAVIVRKPENLFSRGPLDYGKVLLDADSASLFVGARGRIFRLWAYNINDTSEKLFSEKPLTISSSEMAECRSSGNSEEDCQTFVRTMFLKDQRENLMICSSAALKPEVRILDASRLEDKEDPQTIIGLCAPDKIMNTTAVLVELGNPRGLPIVYSGIRTGITGENHLIYRPAIVENSREIYPSMRTIYKDDDWLNEPQFVGSFDVGEHVYFFFREIANEASHDEKRIYSRVARICKKDLGGKSQLRQVWTSFVKARLNCSLPGNIPFYFDQIRSVTKSEFEGETLFYTGMSTSDSAYPTSAICVFQLKDINHVFDHGLFTDLVENRRREIGADPNTGHRPGTCVPDSQSLDPDALNFIKSHNLMHSAISSMPPILTQRDAFFHQIHVDIRSEHNVIHAIDKHSSKLWKVSHWRDGSEWKSMILEKETTLDIGGFDEGNRIEDSTLMNAEFLYTTSPLGVHQFPLSSCQQWLACQSCAIDAYCSWNVARGECFPREKIHQQSVGWVTSWPGRGTRECKSVARPVLKKVFPGDSIHFTSQPSTQWFRDGIQLKSDTRTLFTKENGLVLMDLSKNDNGDYEGIVDGKTIVKYRLIVDHEDCAQPKTVSSFKAAQREWCKKMDGYKKNYEKWKIWFENNQQCPVTQNVSAAPNR</sequence>
<dbReference type="InterPro" id="IPR027231">
    <property type="entry name" value="Semaphorin"/>
</dbReference>
<dbReference type="AlphaFoldDB" id="A0AAF3F1W2"/>
<dbReference type="Pfam" id="PF01403">
    <property type="entry name" value="Sema"/>
    <property type="match status" value="1"/>
</dbReference>
<feature type="domain" description="Sema" evidence="4">
    <location>
        <begin position="7"/>
        <end position="477"/>
    </location>
</feature>
<feature type="chain" id="PRO_5041937325" description="Sema domain-containing protein" evidence="3">
    <location>
        <begin position="16"/>
        <end position="663"/>
    </location>
</feature>
<evidence type="ECO:0000259" key="4">
    <source>
        <dbReference type="PROSITE" id="PS51004"/>
    </source>
</evidence>
<dbReference type="InterPro" id="IPR036179">
    <property type="entry name" value="Ig-like_dom_sf"/>
</dbReference>
<comment type="similarity">
    <text evidence="1">Belongs to the semaphorin family.</text>
</comment>
<dbReference type="GO" id="GO:0030215">
    <property type="term" value="F:semaphorin receptor binding"/>
    <property type="evidence" value="ECO:0007669"/>
    <property type="project" value="InterPro"/>
</dbReference>
<evidence type="ECO:0000256" key="2">
    <source>
        <dbReference type="PROSITE-ProRule" id="PRU00352"/>
    </source>
</evidence>
<dbReference type="PANTHER" id="PTHR11036">
    <property type="entry name" value="SEMAPHORIN"/>
    <property type="match status" value="1"/>
</dbReference>
<dbReference type="PANTHER" id="PTHR11036:SF139">
    <property type="entry name" value="SEMAPHORIN-2A"/>
    <property type="match status" value="1"/>
</dbReference>
<proteinExistence type="inferred from homology"/>
<reference evidence="6" key="1">
    <citation type="submission" date="2024-02" db="UniProtKB">
        <authorList>
            <consortium name="WormBaseParasite"/>
        </authorList>
    </citation>
    <scope>IDENTIFICATION</scope>
</reference>
<evidence type="ECO:0000313" key="6">
    <source>
        <dbReference type="WBParaSite" id="MBELARI_LOCUS20497"/>
    </source>
</evidence>
<organism evidence="5 6">
    <name type="scientific">Mesorhabditis belari</name>
    <dbReference type="NCBI Taxonomy" id="2138241"/>
    <lineage>
        <taxon>Eukaryota</taxon>
        <taxon>Metazoa</taxon>
        <taxon>Ecdysozoa</taxon>
        <taxon>Nematoda</taxon>
        <taxon>Chromadorea</taxon>
        <taxon>Rhabditida</taxon>
        <taxon>Rhabditina</taxon>
        <taxon>Rhabditomorpha</taxon>
        <taxon>Rhabditoidea</taxon>
        <taxon>Rhabditidae</taxon>
        <taxon>Mesorhabditinae</taxon>
        <taxon>Mesorhabditis</taxon>
    </lineage>
</organism>
<dbReference type="GO" id="GO:0005886">
    <property type="term" value="C:plasma membrane"/>
    <property type="evidence" value="ECO:0007669"/>
    <property type="project" value="TreeGrafter"/>
</dbReference>
<dbReference type="WBParaSite" id="MBELARI_LOCUS20497">
    <property type="protein sequence ID" value="MBELARI_LOCUS20497"/>
    <property type="gene ID" value="MBELARI_LOCUS20497"/>
</dbReference>
<dbReference type="InterPro" id="IPR015943">
    <property type="entry name" value="WD40/YVTN_repeat-like_dom_sf"/>
</dbReference>
<feature type="signal peptide" evidence="3">
    <location>
        <begin position="1"/>
        <end position="15"/>
    </location>
</feature>
<dbReference type="GO" id="GO:0045499">
    <property type="term" value="F:chemorepellent activity"/>
    <property type="evidence" value="ECO:0007669"/>
    <property type="project" value="TreeGrafter"/>
</dbReference>
<keyword evidence="3" id="KW-0732">Signal</keyword>
<evidence type="ECO:0000256" key="1">
    <source>
        <dbReference type="ARBA" id="ARBA00009492"/>
    </source>
</evidence>
<name>A0AAF3F1W2_9BILA</name>
<evidence type="ECO:0000256" key="3">
    <source>
        <dbReference type="SAM" id="SignalP"/>
    </source>
</evidence>
<dbReference type="PROSITE" id="PS51004">
    <property type="entry name" value="SEMA"/>
    <property type="match status" value="1"/>
</dbReference>
<comment type="caution">
    <text evidence="2">Lacks conserved residue(s) required for the propagation of feature annotation.</text>
</comment>
<accession>A0AAF3F1W2</accession>
<keyword evidence="5" id="KW-1185">Reference proteome</keyword>